<dbReference type="PROSITE" id="PS01313">
    <property type="entry name" value="LIPB"/>
    <property type="match status" value="1"/>
</dbReference>
<name>M2SAT0_9SPHN</name>
<dbReference type="EMBL" id="AMRV01000007">
    <property type="protein sequence ID" value="EMD82495.1"/>
    <property type="molecule type" value="Genomic_DNA"/>
</dbReference>
<keyword evidence="2 5" id="KW-0808">Transferase</keyword>
<dbReference type="NCBIfam" id="NF010921">
    <property type="entry name" value="PRK14341.1"/>
    <property type="match status" value="1"/>
</dbReference>
<dbReference type="CDD" id="cd16444">
    <property type="entry name" value="LipB"/>
    <property type="match status" value="1"/>
</dbReference>
<keyword evidence="3 5" id="KW-0012">Acyltransferase</keyword>
<comment type="catalytic activity">
    <reaction evidence="5">
        <text>octanoyl-[ACP] + L-lysyl-[protein] = N(6)-octanoyl-L-lysyl-[protein] + holo-[ACP] + H(+)</text>
        <dbReference type="Rhea" id="RHEA:17665"/>
        <dbReference type="Rhea" id="RHEA-COMP:9636"/>
        <dbReference type="Rhea" id="RHEA-COMP:9685"/>
        <dbReference type="Rhea" id="RHEA-COMP:9752"/>
        <dbReference type="Rhea" id="RHEA-COMP:9928"/>
        <dbReference type="ChEBI" id="CHEBI:15378"/>
        <dbReference type="ChEBI" id="CHEBI:29969"/>
        <dbReference type="ChEBI" id="CHEBI:64479"/>
        <dbReference type="ChEBI" id="CHEBI:78463"/>
        <dbReference type="ChEBI" id="CHEBI:78809"/>
        <dbReference type="EC" id="2.3.1.181"/>
    </reaction>
</comment>
<dbReference type="PANTHER" id="PTHR10993:SF7">
    <property type="entry name" value="LIPOYLTRANSFERASE 2, MITOCHONDRIAL-RELATED"/>
    <property type="match status" value="1"/>
</dbReference>
<dbReference type="PIRSF" id="PIRSF016262">
    <property type="entry name" value="LPLase"/>
    <property type="match status" value="1"/>
</dbReference>
<evidence type="ECO:0000313" key="11">
    <source>
        <dbReference type="Proteomes" id="UP000011717"/>
    </source>
</evidence>
<feature type="binding site" evidence="7">
    <location>
        <begin position="134"/>
        <end position="136"/>
    </location>
    <ligand>
        <name>substrate</name>
    </ligand>
</feature>
<dbReference type="PATRIC" id="fig|1234595.3.peg.2219"/>
<dbReference type="GO" id="GO:0009249">
    <property type="term" value="P:protein lipoylation"/>
    <property type="evidence" value="ECO:0007669"/>
    <property type="project" value="InterPro"/>
</dbReference>
<keyword evidence="11" id="KW-1185">Reference proteome</keyword>
<organism evidence="10 11">
    <name type="scientific">Pacificimonas flava</name>
    <dbReference type="NCBI Taxonomy" id="1234595"/>
    <lineage>
        <taxon>Bacteria</taxon>
        <taxon>Pseudomonadati</taxon>
        <taxon>Pseudomonadota</taxon>
        <taxon>Alphaproteobacteria</taxon>
        <taxon>Sphingomonadales</taxon>
        <taxon>Sphingosinicellaceae</taxon>
        <taxon>Pacificimonas</taxon>
    </lineage>
</organism>
<gene>
    <name evidence="10" type="ORF">C725_2216</name>
</gene>
<evidence type="ECO:0000256" key="6">
    <source>
        <dbReference type="PIRSR" id="PIRSR016262-1"/>
    </source>
</evidence>
<feature type="binding site" evidence="7">
    <location>
        <begin position="121"/>
        <end position="123"/>
    </location>
    <ligand>
        <name>substrate</name>
    </ligand>
</feature>
<dbReference type="NCBIfam" id="NF010925">
    <property type="entry name" value="PRK14345.1"/>
    <property type="match status" value="1"/>
</dbReference>
<reference evidence="10 11" key="1">
    <citation type="journal article" date="2013" name="Genome Announc.">
        <title>Draft Genome Sequence of Strain JLT2015T, Belonging to the Family Sphingomonadaceae of the Alphaproteobacteria.</title>
        <authorList>
            <person name="Tang K."/>
            <person name="Liu K."/>
            <person name="Li S."/>
            <person name="Jiao N."/>
        </authorList>
    </citation>
    <scope>NUCLEOTIDE SEQUENCE [LARGE SCALE GENOMIC DNA]</scope>
    <source>
        <strain evidence="10 11">JLT2015</strain>
    </source>
</reference>
<evidence type="ECO:0000256" key="5">
    <source>
        <dbReference type="PIRNR" id="PIRNR016262"/>
    </source>
</evidence>
<feature type="binding site" evidence="7">
    <location>
        <begin position="50"/>
        <end position="57"/>
    </location>
    <ligand>
        <name>substrate</name>
    </ligand>
</feature>
<dbReference type="NCBIfam" id="TIGR00214">
    <property type="entry name" value="lipB"/>
    <property type="match status" value="1"/>
</dbReference>
<proteinExistence type="inferred from homology"/>
<dbReference type="Proteomes" id="UP000011717">
    <property type="component" value="Unassembled WGS sequence"/>
</dbReference>
<dbReference type="InterPro" id="IPR000544">
    <property type="entry name" value="Octanoyltransferase"/>
</dbReference>
<comment type="similarity">
    <text evidence="5">Belongs to the LipB family.</text>
</comment>
<evidence type="ECO:0000256" key="7">
    <source>
        <dbReference type="PIRSR" id="PIRSR016262-2"/>
    </source>
</evidence>
<evidence type="ECO:0000313" key="10">
    <source>
        <dbReference type="EMBL" id="EMD82495.1"/>
    </source>
</evidence>
<accession>M2SAT0</accession>
<evidence type="ECO:0000256" key="3">
    <source>
        <dbReference type="ARBA" id="ARBA00023315"/>
    </source>
</evidence>
<dbReference type="PANTHER" id="PTHR10993">
    <property type="entry name" value="OCTANOYLTRANSFERASE"/>
    <property type="match status" value="1"/>
</dbReference>
<dbReference type="UniPathway" id="UPA00538">
    <property type="reaction ID" value="UER00592"/>
</dbReference>
<feature type="site" description="Lowers pKa of active site Cys" evidence="8">
    <location>
        <position position="118"/>
    </location>
</feature>
<dbReference type="EC" id="2.3.1.181" evidence="5"/>
<sequence length="183" mass="20019">MESRAAAIHAQTAGDRILLLEHPPLYTAGTSAKAADLLDSATFPVFESGRGGEYTYHGPGQRVVYPSIDLKRRGRDVRAYVEDLERWIIAALNDFGVQGELRCGRIGVWVDTPQGEAKIAAIGVRVRRWVTMHGLAINVSPHLDHFRGIVPCGLPYPVTSLSALGIEVPLDDIDAALRRHSPF</sequence>
<comment type="pathway">
    <text evidence="1 5">Protein modification; protein lipoylation via endogenous pathway; protein N(6)-(lipoyl)lysine from octanoyl-[acyl-carrier-protein]: step 1/2.</text>
</comment>
<dbReference type="InterPro" id="IPR020605">
    <property type="entry name" value="Octanoyltransferase_CS"/>
</dbReference>
<dbReference type="Pfam" id="PF21948">
    <property type="entry name" value="LplA-B_cat"/>
    <property type="match status" value="1"/>
</dbReference>
<evidence type="ECO:0000259" key="9">
    <source>
        <dbReference type="PROSITE" id="PS51733"/>
    </source>
</evidence>
<dbReference type="Gene3D" id="3.30.930.10">
    <property type="entry name" value="Bira Bifunctional Protein, Domain 2"/>
    <property type="match status" value="1"/>
</dbReference>
<dbReference type="InterPro" id="IPR004143">
    <property type="entry name" value="BPL_LPL_catalytic"/>
</dbReference>
<comment type="caution">
    <text evidence="10">The sequence shown here is derived from an EMBL/GenBank/DDBJ whole genome shotgun (WGS) entry which is preliminary data.</text>
</comment>
<dbReference type="InterPro" id="IPR045864">
    <property type="entry name" value="aa-tRNA-synth_II/BPL/LPL"/>
</dbReference>
<evidence type="ECO:0000256" key="8">
    <source>
        <dbReference type="PIRSR" id="PIRSR016262-3"/>
    </source>
</evidence>
<evidence type="ECO:0000256" key="4">
    <source>
        <dbReference type="ARBA" id="ARBA00024732"/>
    </source>
</evidence>
<evidence type="ECO:0000256" key="2">
    <source>
        <dbReference type="ARBA" id="ARBA00022679"/>
    </source>
</evidence>
<dbReference type="SUPFAM" id="SSF55681">
    <property type="entry name" value="Class II aaRS and biotin synthetases"/>
    <property type="match status" value="1"/>
</dbReference>
<comment type="function">
    <text evidence="4 5">Catalyzes the transfer of endogenously produced octanoic acid from octanoyl-acyl-carrier-protein onto the lipoyl domains of lipoate-dependent enzymes. Lipoyl-ACP can also act as a substrate although octanoyl-ACP is likely to be the physiological substrate.</text>
</comment>
<dbReference type="PROSITE" id="PS51733">
    <property type="entry name" value="BPL_LPL_CATALYTIC"/>
    <property type="match status" value="1"/>
</dbReference>
<feature type="domain" description="BPL/LPL catalytic" evidence="9">
    <location>
        <begin position="11"/>
        <end position="183"/>
    </location>
</feature>
<dbReference type="GO" id="GO:0033819">
    <property type="term" value="F:lipoyl(octanoyl) transferase activity"/>
    <property type="evidence" value="ECO:0007669"/>
    <property type="project" value="UniProtKB-EC"/>
</dbReference>
<dbReference type="AlphaFoldDB" id="M2SAT0"/>
<protein>
    <recommendedName>
        <fullName evidence="5">Octanoyltransferase</fullName>
        <ecNumber evidence="5">2.3.1.181</ecNumber>
    </recommendedName>
</protein>
<evidence type="ECO:0000256" key="1">
    <source>
        <dbReference type="ARBA" id="ARBA00004821"/>
    </source>
</evidence>
<feature type="active site" description="Acyl-thioester intermediate" evidence="6">
    <location>
        <position position="152"/>
    </location>
</feature>